<accession>A0A4R5DSL2</accession>
<dbReference type="Gene3D" id="1.50.10.20">
    <property type="match status" value="1"/>
</dbReference>
<dbReference type="AlphaFoldDB" id="A0A4R5DSL2"/>
<name>A0A4R5DSL2_9ACTN</name>
<evidence type="ECO:0000313" key="2">
    <source>
        <dbReference type="Proteomes" id="UP000294739"/>
    </source>
</evidence>
<evidence type="ECO:0000313" key="1">
    <source>
        <dbReference type="EMBL" id="TDE15081.1"/>
    </source>
</evidence>
<reference evidence="1 2" key="1">
    <citation type="submission" date="2019-03" db="EMBL/GenBank/DDBJ databases">
        <title>Draft genome sequences of novel Actinobacteria.</title>
        <authorList>
            <person name="Sahin N."/>
            <person name="Ay H."/>
            <person name="Saygin H."/>
        </authorList>
    </citation>
    <scope>NUCLEOTIDE SEQUENCE [LARGE SCALE GENOMIC DNA]</scope>
    <source>
        <strain evidence="1 2">5K138</strain>
    </source>
</reference>
<organism evidence="1 2">
    <name type="scientific">Jiangella asiatica</name>
    <dbReference type="NCBI Taxonomy" id="2530372"/>
    <lineage>
        <taxon>Bacteria</taxon>
        <taxon>Bacillati</taxon>
        <taxon>Actinomycetota</taxon>
        <taxon>Actinomycetes</taxon>
        <taxon>Jiangellales</taxon>
        <taxon>Jiangellaceae</taxon>
        <taxon>Jiangella</taxon>
    </lineage>
</organism>
<proteinExistence type="predicted"/>
<dbReference type="OrthoDB" id="370326at2"/>
<comment type="caution">
    <text evidence="1">The sequence shown here is derived from an EMBL/GenBank/DDBJ whole genome shotgun (WGS) entry which is preliminary data.</text>
</comment>
<dbReference type="Proteomes" id="UP000294739">
    <property type="component" value="Unassembled WGS sequence"/>
</dbReference>
<evidence type="ECO:0008006" key="3">
    <source>
        <dbReference type="Google" id="ProtNLM"/>
    </source>
</evidence>
<dbReference type="RefSeq" id="WP_131890941.1">
    <property type="nucleotide sequence ID" value="NZ_SMKZ01000002.1"/>
</dbReference>
<dbReference type="SUPFAM" id="SSF48239">
    <property type="entry name" value="Terpenoid cyclases/Protein prenyltransferases"/>
    <property type="match status" value="1"/>
</dbReference>
<dbReference type="InterPro" id="IPR008930">
    <property type="entry name" value="Terpenoid_cyclase/PrenylTrfase"/>
</dbReference>
<dbReference type="EMBL" id="SMKZ01000002">
    <property type="protein sequence ID" value="TDE15081.1"/>
    <property type="molecule type" value="Genomic_DNA"/>
</dbReference>
<gene>
    <name evidence="1" type="ORF">E1269_02970</name>
</gene>
<keyword evidence="2" id="KW-1185">Reference proteome</keyword>
<dbReference type="InParanoid" id="A0A4R5DSL2"/>
<sequence length="293" mass="32560">MGDVLTTLRDSTDPAMRRLAGDDAADPMDSRRVRTLLDFPTDVHPYRKWWGIHWRLVELADLGARPQRGALEAAVDRELSWLTSPAHVRAVTAVNGRYRRCASQEGNALYACATLGFADDPRVRQLVENLLAWQWPDGGWNCNGAPDAWRSSFHETVTPALGLAAYHAATGDLDARAAAARSAELFLEHRMFRRLADGSVIHPTWVKLHYPAYWHYDVGQGLRLLQVLGLLDDPRAQDALDVVEGARRGDGRFSGPAWWNAQMRPSVDWGRGPDNDMLNLRAANVLHAAGRAG</sequence>
<protein>
    <recommendedName>
        <fullName evidence="3">Prenyltransferase</fullName>
    </recommendedName>
</protein>